<dbReference type="Proteomes" id="UP000663891">
    <property type="component" value="Unassembled WGS sequence"/>
</dbReference>
<dbReference type="Proteomes" id="UP000663844">
    <property type="component" value="Unassembled WGS sequence"/>
</dbReference>
<dbReference type="OrthoDB" id="10014855at2759"/>
<evidence type="ECO:0000313" key="1">
    <source>
        <dbReference type="EMBL" id="CAF1321098.1"/>
    </source>
</evidence>
<sequence>MNESLLSSSGDSLELSIKENTNDILDSYSILFDKAKHNFSTSSEVSFNKHEHSIIDHNQIDTKEISTAINNVQTEKPINFNPFLLFFTENDEQESNPIELNALLSMKTISTNRSTDSFDETVTRCVSPQRDSLRTKIVTKCEQNHSKR</sequence>
<evidence type="ECO:0000313" key="6">
    <source>
        <dbReference type="EMBL" id="CAF3869215.1"/>
    </source>
</evidence>
<dbReference type="Proteomes" id="UP000663845">
    <property type="component" value="Unassembled WGS sequence"/>
</dbReference>
<dbReference type="EMBL" id="CAJOBB010000360">
    <property type="protein sequence ID" value="CAF3661273.1"/>
    <property type="molecule type" value="Genomic_DNA"/>
</dbReference>
<proteinExistence type="predicted"/>
<protein>
    <submittedName>
        <fullName evidence="2">Uncharacterized protein</fullName>
    </submittedName>
</protein>
<evidence type="ECO:0000313" key="4">
    <source>
        <dbReference type="EMBL" id="CAF3508769.1"/>
    </source>
</evidence>
<organism evidence="2 7">
    <name type="scientific">Adineta steineri</name>
    <dbReference type="NCBI Taxonomy" id="433720"/>
    <lineage>
        <taxon>Eukaryota</taxon>
        <taxon>Metazoa</taxon>
        <taxon>Spiralia</taxon>
        <taxon>Gnathifera</taxon>
        <taxon>Rotifera</taxon>
        <taxon>Eurotatoria</taxon>
        <taxon>Bdelloidea</taxon>
        <taxon>Adinetida</taxon>
        <taxon>Adinetidae</taxon>
        <taxon>Adineta</taxon>
    </lineage>
</organism>
<accession>A0A815FZF9</accession>
<evidence type="ECO:0000313" key="7">
    <source>
        <dbReference type="Proteomes" id="UP000663845"/>
    </source>
</evidence>
<dbReference type="EMBL" id="CAJOAZ010001885">
    <property type="protein sequence ID" value="CAF3869215.1"/>
    <property type="molecule type" value="Genomic_DNA"/>
</dbReference>
<dbReference type="EMBL" id="CAJOAY010000049">
    <property type="protein sequence ID" value="CAF3508769.1"/>
    <property type="molecule type" value="Genomic_DNA"/>
</dbReference>
<dbReference type="EMBL" id="CAJNON010001943">
    <property type="protein sequence ID" value="CAF1493264.1"/>
    <property type="molecule type" value="Genomic_DNA"/>
</dbReference>
<comment type="caution">
    <text evidence="2">The sequence shown here is derived from an EMBL/GenBank/DDBJ whole genome shotgun (WGS) entry which is preliminary data.</text>
</comment>
<dbReference type="Proteomes" id="UP000663860">
    <property type="component" value="Unassembled WGS sequence"/>
</dbReference>
<dbReference type="Proteomes" id="UP000663868">
    <property type="component" value="Unassembled WGS sequence"/>
</dbReference>
<dbReference type="Proteomes" id="UP000663881">
    <property type="component" value="Unassembled WGS sequence"/>
</dbReference>
<evidence type="ECO:0000313" key="2">
    <source>
        <dbReference type="EMBL" id="CAF1331845.1"/>
    </source>
</evidence>
<evidence type="ECO:0000313" key="3">
    <source>
        <dbReference type="EMBL" id="CAF1493264.1"/>
    </source>
</evidence>
<dbReference type="AlphaFoldDB" id="A0A815FZF9"/>
<name>A0A815FZF9_9BILA</name>
<dbReference type="EMBL" id="CAJNOG010000670">
    <property type="protein sequence ID" value="CAF1331845.1"/>
    <property type="molecule type" value="Genomic_DNA"/>
</dbReference>
<gene>
    <name evidence="1" type="ORF">IZO911_LOCUS35150</name>
    <name evidence="2" type="ORF">JYZ213_LOCUS33999</name>
    <name evidence="5" type="ORF">KXQ929_LOCUS8338</name>
    <name evidence="4" type="ORF">OKA104_LOCUS1923</name>
    <name evidence="6" type="ORF">OXD698_LOCUS22251</name>
    <name evidence="3" type="ORF">VCS650_LOCUS41824</name>
</gene>
<evidence type="ECO:0000313" key="5">
    <source>
        <dbReference type="EMBL" id="CAF3661273.1"/>
    </source>
</evidence>
<dbReference type="EMBL" id="CAJNOE010000732">
    <property type="protein sequence ID" value="CAF1321098.1"/>
    <property type="molecule type" value="Genomic_DNA"/>
</dbReference>
<reference evidence="2" key="1">
    <citation type="submission" date="2021-02" db="EMBL/GenBank/DDBJ databases">
        <authorList>
            <person name="Nowell W R."/>
        </authorList>
    </citation>
    <scope>NUCLEOTIDE SEQUENCE</scope>
</reference>